<dbReference type="InterPro" id="IPR046427">
    <property type="entry name" value="Legumain_prodom_sf"/>
</dbReference>
<reference evidence="2 3" key="1">
    <citation type="submission" date="2023-09" db="EMBL/GenBank/DDBJ databases">
        <authorList>
            <person name="Wang M."/>
        </authorList>
    </citation>
    <scope>NUCLEOTIDE SEQUENCE [LARGE SCALE GENOMIC DNA]</scope>
    <source>
        <strain evidence="2">GT-2023</strain>
        <tissue evidence="2">Liver</tissue>
    </source>
</reference>
<evidence type="ECO:0000313" key="2">
    <source>
        <dbReference type="EMBL" id="KAL1250719.1"/>
    </source>
</evidence>
<evidence type="ECO:0000313" key="3">
    <source>
        <dbReference type="Proteomes" id="UP001558613"/>
    </source>
</evidence>
<sequence length="234" mass="26652">MKKSHSCRFGDMTTCDNPISVFLRKAIQKSTKAQLNLQLTDLTHAREVPFKILKHQIETEPDADRRQDLIRKHEDLHQTKAKIERRVEAIRQRFRGSVVEDFSGGAVGYRYTVDSLALKTVAEHFRTTCFDWHKDEFQMALSHMHVFAHLCACGVKAESVVNVNSAVISSRRVFSVVGLNKTKRRNSLALDGTLSSIMTIKMANLEPCFKWEPPSDIIKASKKTTGQYNHAHRS</sequence>
<gene>
    <name evidence="2" type="ORF">QQF64_018515</name>
</gene>
<keyword evidence="1" id="KW-0175">Coiled coil</keyword>
<dbReference type="EMBL" id="JAYMGO010000022">
    <property type="protein sequence ID" value="KAL1250719.1"/>
    <property type="molecule type" value="Genomic_DNA"/>
</dbReference>
<accession>A0ABR3LGA4</accession>
<dbReference type="InterPro" id="IPR048501">
    <property type="entry name" value="Legum_prodom"/>
</dbReference>
<evidence type="ECO:0000256" key="1">
    <source>
        <dbReference type="SAM" id="Coils"/>
    </source>
</evidence>
<proteinExistence type="predicted"/>
<dbReference type="CDD" id="cd21115">
    <property type="entry name" value="legumain_C"/>
    <property type="match status" value="1"/>
</dbReference>
<comment type="caution">
    <text evidence="2">The sequence shown here is derived from an EMBL/GenBank/DDBJ whole genome shotgun (WGS) entry which is preliminary data.</text>
</comment>
<feature type="coiled-coil region" evidence="1">
    <location>
        <begin position="66"/>
        <end position="93"/>
    </location>
</feature>
<protein>
    <submittedName>
        <fullName evidence="2">Uncharacterized protein</fullName>
    </submittedName>
</protein>
<dbReference type="Gene3D" id="1.10.132.130">
    <property type="match status" value="1"/>
</dbReference>
<dbReference type="Proteomes" id="UP001558613">
    <property type="component" value="Unassembled WGS sequence"/>
</dbReference>
<name>A0ABR3LGA4_9TELE</name>
<keyword evidence="3" id="KW-1185">Reference proteome</keyword>
<organism evidence="2 3">
    <name type="scientific">Cirrhinus molitorella</name>
    <name type="common">mud carp</name>
    <dbReference type="NCBI Taxonomy" id="172907"/>
    <lineage>
        <taxon>Eukaryota</taxon>
        <taxon>Metazoa</taxon>
        <taxon>Chordata</taxon>
        <taxon>Craniata</taxon>
        <taxon>Vertebrata</taxon>
        <taxon>Euteleostomi</taxon>
        <taxon>Actinopterygii</taxon>
        <taxon>Neopterygii</taxon>
        <taxon>Teleostei</taxon>
        <taxon>Ostariophysi</taxon>
        <taxon>Cypriniformes</taxon>
        <taxon>Cyprinidae</taxon>
        <taxon>Labeoninae</taxon>
        <taxon>Labeonini</taxon>
        <taxon>Cirrhinus</taxon>
    </lineage>
</organism>